<name>A0A319BS11_9EURO</name>
<evidence type="ECO:0000313" key="3">
    <source>
        <dbReference type="Proteomes" id="UP000248340"/>
    </source>
</evidence>
<dbReference type="RefSeq" id="XP_025485514.1">
    <property type="nucleotide sequence ID" value="XM_025639670.1"/>
</dbReference>
<accession>A0A319BS11</accession>
<dbReference type="EMBL" id="KZ821837">
    <property type="protein sequence ID" value="PYH75314.1"/>
    <property type="molecule type" value="Genomic_DNA"/>
</dbReference>
<proteinExistence type="predicted"/>
<feature type="region of interest" description="Disordered" evidence="1">
    <location>
        <begin position="1"/>
        <end position="151"/>
    </location>
</feature>
<dbReference type="AlphaFoldDB" id="A0A319BS11"/>
<dbReference type="VEuPathDB" id="FungiDB:BO82DRAFT_408106"/>
<dbReference type="GeneID" id="37142412"/>
<evidence type="ECO:0000313" key="2">
    <source>
        <dbReference type="EMBL" id="PYH75314.1"/>
    </source>
</evidence>
<protein>
    <submittedName>
        <fullName evidence="2">Uncharacterized protein</fullName>
    </submittedName>
</protein>
<reference evidence="2 3" key="1">
    <citation type="submission" date="2016-12" db="EMBL/GenBank/DDBJ databases">
        <title>The genomes of Aspergillus section Nigri reveals drivers in fungal speciation.</title>
        <authorList>
            <consortium name="DOE Joint Genome Institute"/>
            <person name="Vesth T.C."/>
            <person name="Nybo J."/>
            <person name="Theobald S."/>
            <person name="Brandl J."/>
            <person name="Frisvad J.C."/>
            <person name="Nielsen K.F."/>
            <person name="Lyhne E.K."/>
            <person name="Kogle M.E."/>
            <person name="Kuo A."/>
            <person name="Riley R."/>
            <person name="Clum A."/>
            <person name="Nolan M."/>
            <person name="Lipzen A."/>
            <person name="Salamov A."/>
            <person name="Henrissat B."/>
            <person name="Wiebenga A."/>
            <person name="De Vries R.P."/>
            <person name="Grigoriev I.V."/>
            <person name="Mortensen U.H."/>
            <person name="Andersen M.R."/>
            <person name="Baker S.E."/>
        </authorList>
    </citation>
    <scope>NUCLEOTIDE SEQUENCE [LARGE SCALE GENOMIC DNA]</scope>
    <source>
        <strain evidence="2 3">CBS 121591</strain>
    </source>
</reference>
<keyword evidence="3" id="KW-1185">Reference proteome</keyword>
<dbReference type="STRING" id="1448315.A0A319BS11"/>
<sequence length="197" mass="20609">MRPGRSPVSPDTGPHAGDPGRPPGRALSGCGIRASGGGSDRAGTLANSGYRAAAPPGDLLKERWPAANDPQTPAVPGGVEAPGVRLPWGTASPPAGGGSAVARGRRAPAHWPANPPGSGHSREQRVGQLADRPANWRIPPANWPDRPPQPFPRETVVVDIYIPPDTPNPPQNPANWPIAPANWRIVRAPKRPQPQAR</sequence>
<dbReference type="Proteomes" id="UP000248340">
    <property type="component" value="Unassembled WGS sequence"/>
</dbReference>
<organism evidence="2 3">
    <name type="scientific">Aspergillus uvarum CBS 121591</name>
    <dbReference type="NCBI Taxonomy" id="1448315"/>
    <lineage>
        <taxon>Eukaryota</taxon>
        <taxon>Fungi</taxon>
        <taxon>Dikarya</taxon>
        <taxon>Ascomycota</taxon>
        <taxon>Pezizomycotina</taxon>
        <taxon>Eurotiomycetes</taxon>
        <taxon>Eurotiomycetidae</taxon>
        <taxon>Eurotiales</taxon>
        <taxon>Aspergillaceae</taxon>
        <taxon>Aspergillus</taxon>
        <taxon>Aspergillus subgen. Circumdati</taxon>
    </lineage>
</organism>
<dbReference type="OrthoDB" id="4510867at2759"/>
<feature type="compositionally biased region" description="Pro residues" evidence="1">
    <location>
        <begin position="141"/>
        <end position="151"/>
    </location>
</feature>
<gene>
    <name evidence="2" type="ORF">BO82DRAFT_408106</name>
</gene>
<evidence type="ECO:0000256" key="1">
    <source>
        <dbReference type="SAM" id="MobiDB-lite"/>
    </source>
</evidence>